<accession>A0A9X1NWV6</accession>
<dbReference type="Proteomes" id="UP001139035">
    <property type="component" value="Unassembled WGS sequence"/>
</dbReference>
<protein>
    <submittedName>
        <fullName evidence="2">Helix-turn-helix domain-containing protein</fullName>
    </submittedName>
</protein>
<evidence type="ECO:0000313" key="2">
    <source>
        <dbReference type="EMBL" id="MCE7026393.1"/>
    </source>
</evidence>
<dbReference type="PROSITE" id="PS50943">
    <property type="entry name" value="HTH_CROC1"/>
    <property type="match status" value="1"/>
</dbReference>
<dbReference type="RefSeq" id="WP_233717097.1">
    <property type="nucleotide sequence ID" value="NZ_JAJUWU010000001.1"/>
</dbReference>
<proteinExistence type="predicted"/>
<feature type="domain" description="HTH cro/C1-type" evidence="1">
    <location>
        <begin position="17"/>
        <end position="71"/>
    </location>
</feature>
<comment type="caution">
    <text evidence="2">The sequence shown here is derived from an EMBL/GenBank/DDBJ whole genome shotgun (WGS) entry which is preliminary data.</text>
</comment>
<dbReference type="GO" id="GO:0003677">
    <property type="term" value="F:DNA binding"/>
    <property type="evidence" value="ECO:0007669"/>
    <property type="project" value="InterPro"/>
</dbReference>
<dbReference type="InterPro" id="IPR001387">
    <property type="entry name" value="Cro/C1-type_HTH"/>
</dbReference>
<dbReference type="CDD" id="cd00093">
    <property type="entry name" value="HTH_XRE"/>
    <property type="match status" value="1"/>
</dbReference>
<evidence type="ECO:0000259" key="1">
    <source>
        <dbReference type="PROSITE" id="PS50943"/>
    </source>
</evidence>
<evidence type="ECO:0000313" key="3">
    <source>
        <dbReference type="Proteomes" id="UP001139035"/>
    </source>
</evidence>
<dbReference type="Gene3D" id="1.10.260.40">
    <property type="entry name" value="lambda repressor-like DNA-binding domains"/>
    <property type="match status" value="1"/>
</dbReference>
<reference evidence="2" key="1">
    <citation type="submission" date="2022-01" db="EMBL/GenBank/DDBJ databases">
        <title>Jiella avicenniae sp. nov., a novel endophytic bacterium isolated from bark of Avicennia marina.</title>
        <authorList>
            <person name="Tuo L."/>
        </authorList>
    </citation>
    <scope>NUCLEOTIDE SEQUENCE</scope>
    <source>
        <strain evidence="2">CBK1P-4</strain>
    </source>
</reference>
<organism evidence="2 3">
    <name type="scientific">Jiella avicenniae</name>
    <dbReference type="NCBI Taxonomy" id="2907202"/>
    <lineage>
        <taxon>Bacteria</taxon>
        <taxon>Pseudomonadati</taxon>
        <taxon>Pseudomonadota</taxon>
        <taxon>Alphaproteobacteria</taxon>
        <taxon>Hyphomicrobiales</taxon>
        <taxon>Aurantimonadaceae</taxon>
        <taxon>Jiella</taxon>
    </lineage>
</organism>
<dbReference type="SUPFAM" id="SSF47413">
    <property type="entry name" value="lambda repressor-like DNA-binding domains"/>
    <property type="match status" value="1"/>
</dbReference>
<dbReference type="InterPro" id="IPR010982">
    <property type="entry name" value="Lambda_DNA-bd_dom_sf"/>
</dbReference>
<name>A0A9X1NWV6_9HYPH</name>
<keyword evidence="3" id="KW-1185">Reference proteome</keyword>
<dbReference type="EMBL" id="JAJUWU010000001">
    <property type="protein sequence ID" value="MCE7026393.1"/>
    <property type="molecule type" value="Genomic_DNA"/>
</dbReference>
<dbReference type="AlphaFoldDB" id="A0A9X1NWV6"/>
<sequence length="134" mass="14104">MNAKSTNDTTAAIAAKIRARRIGVGISQETLAEALGITFQQVQKYEKGLNRISACRLVELAAALKCQPTDLLPEAGAAQATTFVVLPVPVIQIAHRIGGLPPVHRAHVVTVAAKLCEALEHPRPIEGGALEAAE</sequence>
<dbReference type="SMART" id="SM00530">
    <property type="entry name" value="HTH_XRE"/>
    <property type="match status" value="1"/>
</dbReference>
<gene>
    <name evidence="2" type="ORF">LZD57_00185</name>
</gene>
<dbReference type="Pfam" id="PF01381">
    <property type="entry name" value="HTH_3"/>
    <property type="match status" value="1"/>
</dbReference>